<proteinExistence type="predicted"/>
<dbReference type="OrthoDB" id="3266589at2"/>
<protein>
    <submittedName>
        <fullName evidence="1">Uncharacterized protein</fullName>
    </submittedName>
</protein>
<keyword evidence="2" id="KW-1185">Reference proteome</keyword>
<evidence type="ECO:0000313" key="2">
    <source>
        <dbReference type="Proteomes" id="UP000293036"/>
    </source>
</evidence>
<gene>
    <name evidence="1" type="ORF">EZJ44_03645</name>
</gene>
<dbReference type="Proteomes" id="UP000293036">
    <property type="component" value="Unassembled WGS sequence"/>
</dbReference>
<accession>A0A4Q9V1M5</accession>
<organism evidence="1 2">
    <name type="scientific">Arcanobacterium bovis</name>
    <dbReference type="NCBI Taxonomy" id="2529275"/>
    <lineage>
        <taxon>Bacteria</taxon>
        <taxon>Bacillati</taxon>
        <taxon>Actinomycetota</taxon>
        <taxon>Actinomycetes</taxon>
        <taxon>Actinomycetales</taxon>
        <taxon>Actinomycetaceae</taxon>
        <taxon>Arcanobacterium</taxon>
    </lineage>
</organism>
<reference evidence="1 2" key="1">
    <citation type="submission" date="2019-02" db="EMBL/GenBank/DDBJ databases">
        <title>Arcanobacterium bovis sp. nov., isolated from the milk of a cow with mastitis.</title>
        <authorList>
            <person name="Sammra O."/>
            <person name="Foster G."/>
            <person name="Hassan A."/>
            <person name="Alssahen M."/>
            <person name="Laemmler C."/>
            <person name="Borowiak M."/>
            <person name="Malorny B."/>
            <person name="Abdulmawjood A."/>
        </authorList>
    </citation>
    <scope>NUCLEOTIDE SEQUENCE [LARGE SCALE GENOMIC DNA]</scope>
    <source>
        <strain evidence="1 2">C605018/01/1</strain>
    </source>
</reference>
<dbReference type="RefSeq" id="WP_131280199.1">
    <property type="nucleotide sequence ID" value="NZ_JBHSLR010000009.1"/>
</dbReference>
<dbReference type="AlphaFoldDB" id="A0A4Q9V1M5"/>
<evidence type="ECO:0000313" key="1">
    <source>
        <dbReference type="EMBL" id="TBW22991.1"/>
    </source>
</evidence>
<dbReference type="EMBL" id="SJDT01000002">
    <property type="protein sequence ID" value="TBW22991.1"/>
    <property type="molecule type" value="Genomic_DNA"/>
</dbReference>
<comment type="caution">
    <text evidence="1">The sequence shown here is derived from an EMBL/GenBank/DDBJ whole genome shotgun (WGS) entry which is preliminary data.</text>
</comment>
<sequence>MDDRLNVARRVLAQAQLRTGMRVVESWPVSENNELFAQTARKAFTVPDSLRNVFPYGIPKAEVINVRGSGAAAALIAGIASQQGAWVALLGASDVGWDFLLKSGVETERFVYVPAVESLTSHVLFAAIDGFDVVLLEGMRFRAREEMLITKRARLKNTLVVSDSWNGDLFRFHCAVQGIGGISRGRGHIREVAYQFTSKYGTAYLNFGMHGWNFNNAGITRKQHSPDAEEVLDTVIPKLAVVK</sequence>
<name>A0A4Q9V1M5_9ACTO</name>